<evidence type="ECO:0000259" key="1">
    <source>
        <dbReference type="PROSITE" id="PS50263"/>
    </source>
</evidence>
<protein>
    <submittedName>
        <fullName evidence="2">Amidohydrolase</fullName>
    </submittedName>
</protein>
<gene>
    <name evidence="2" type="ORF">HD597_011197</name>
</gene>
<dbReference type="SUPFAM" id="SSF56317">
    <property type="entry name" value="Carbon-nitrogen hydrolase"/>
    <property type="match status" value="1"/>
</dbReference>
<dbReference type="Proteomes" id="UP001139648">
    <property type="component" value="Unassembled WGS sequence"/>
</dbReference>
<dbReference type="Gene3D" id="3.60.110.10">
    <property type="entry name" value="Carbon-nitrogen hydrolase"/>
    <property type="match status" value="1"/>
</dbReference>
<reference evidence="2" key="1">
    <citation type="submission" date="2022-06" db="EMBL/GenBank/DDBJ databases">
        <title>Sequencing the genomes of 1000 actinobacteria strains.</title>
        <authorList>
            <person name="Klenk H.-P."/>
        </authorList>
    </citation>
    <scope>NUCLEOTIDE SEQUENCE</scope>
    <source>
        <strain evidence="2">DSM 46694</strain>
    </source>
</reference>
<evidence type="ECO:0000313" key="3">
    <source>
        <dbReference type="Proteomes" id="UP001139648"/>
    </source>
</evidence>
<keyword evidence="3" id="KW-1185">Reference proteome</keyword>
<feature type="domain" description="CN hydrolase" evidence="1">
    <location>
        <begin position="17"/>
        <end position="275"/>
    </location>
</feature>
<organism evidence="2 3">
    <name type="scientific">Nonomuraea thailandensis</name>
    <dbReference type="NCBI Taxonomy" id="1188745"/>
    <lineage>
        <taxon>Bacteria</taxon>
        <taxon>Bacillati</taxon>
        <taxon>Actinomycetota</taxon>
        <taxon>Actinomycetes</taxon>
        <taxon>Streptosporangiales</taxon>
        <taxon>Streptosporangiaceae</taxon>
        <taxon>Nonomuraea</taxon>
    </lineage>
</organism>
<dbReference type="RefSeq" id="WP_253756386.1">
    <property type="nucleotide sequence ID" value="NZ_BAABKA010000012.1"/>
</dbReference>
<sequence>MSERYLPDQSVNRLFAIRHAVVHREMESMAVEAAVDSLREVLDFLTGQRVDVAVFPEYLQPAACLQDLVKFSNGRVVVAGLEEVRNRTVAEELAQADADSSANMLLNRNVSALVAQGRVRLITKRFRADPESVAPGTGPDTVEVVVRGRAVRIGVAVCLDYLRAEEMVRDANAEILCVPAYTPKLNDFYPTEPRDHVRLLANSARHGGSTIMLPSLRGTLVNRLGVQPLPVGVEGIVIVDYDRYPSRPSGLKSPDNALRLRAELIESSDRVCLDLIEELRGEPSVEQLTELIERIPRSGPLHDLLLEYRLTVAGEAPEPNLLRMAREHPVVEPGARCATVRYRQAKRVADVLSNLPPDGETSIGAATDAYRGLVARLHPGPEPVAPMEDPDEQEELMLRPEAAIPSLERELLDDLIDKAVTLQSRIRTVSGAPTPHDLLRRSFSALDTLAELADLLDILGRVSESHSGFSWHNDLGHAKDQLGVLRGGLPKDLRAARSTMNHVSRTSLAEAAQVLHNALTRLRGRTS</sequence>
<dbReference type="EMBL" id="JAMZEB010000002">
    <property type="protein sequence ID" value="MCP2364177.1"/>
    <property type="molecule type" value="Genomic_DNA"/>
</dbReference>
<name>A0A9X2K7Z1_9ACTN</name>
<comment type="caution">
    <text evidence="2">The sequence shown here is derived from an EMBL/GenBank/DDBJ whole genome shotgun (WGS) entry which is preliminary data.</text>
</comment>
<dbReference type="PROSITE" id="PS50263">
    <property type="entry name" value="CN_HYDROLASE"/>
    <property type="match status" value="1"/>
</dbReference>
<dbReference type="InterPro" id="IPR003010">
    <property type="entry name" value="C-N_Hydrolase"/>
</dbReference>
<evidence type="ECO:0000313" key="2">
    <source>
        <dbReference type="EMBL" id="MCP2364177.1"/>
    </source>
</evidence>
<dbReference type="AlphaFoldDB" id="A0A9X2K7Z1"/>
<dbReference type="InterPro" id="IPR036526">
    <property type="entry name" value="C-N_Hydrolase_sf"/>
</dbReference>
<proteinExistence type="predicted"/>
<accession>A0A9X2K7Z1</accession>